<keyword evidence="3" id="KW-1185">Reference proteome</keyword>
<name>A0A179B6Q3_9ACTO</name>
<gene>
    <name evidence="2" type="ORF">A4H34_06240</name>
</gene>
<comment type="caution">
    <text evidence="2">The sequence shown here is derived from an EMBL/GenBank/DDBJ whole genome shotgun (WGS) entry which is preliminary data.</text>
</comment>
<accession>A0A179B6Q3</accession>
<dbReference type="Proteomes" id="UP000078368">
    <property type="component" value="Unassembled WGS sequence"/>
</dbReference>
<evidence type="ECO:0000256" key="1">
    <source>
        <dbReference type="SAM" id="SignalP"/>
    </source>
</evidence>
<organism evidence="2 3">
    <name type="scientific">Peptidiphaga gingivicola</name>
    <dbReference type="NCBI Taxonomy" id="2741497"/>
    <lineage>
        <taxon>Bacteria</taxon>
        <taxon>Bacillati</taxon>
        <taxon>Actinomycetota</taxon>
        <taxon>Actinomycetes</taxon>
        <taxon>Actinomycetales</taxon>
        <taxon>Actinomycetaceae</taxon>
        <taxon>Peptidiphaga</taxon>
    </lineage>
</organism>
<keyword evidence="1" id="KW-0732">Signal</keyword>
<dbReference type="OrthoDB" id="10017701at2"/>
<evidence type="ECO:0000313" key="2">
    <source>
        <dbReference type="EMBL" id="OAP86714.1"/>
    </source>
</evidence>
<proteinExistence type="predicted"/>
<dbReference type="PROSITE" id="PS51257">
    <property type="entry name" value="PROKAR_LIPOPROTEIN"/>
    <property type="match status" value="1"/>
</dbReference>
<feature type="signal peptide" evidence="1">
    <location>
        <begin position="1"/>
        <end position="15"/>
    </location>
</feature>
<evidence type="ECO:0000313" key="3">
    <source>
        <dbReference type="Proteomes" id="UP000078368"/>
    </source>
</evidence>
<reference evidence="2 3" key="1">
    <citation type="submission" date="2016-04" db="EMBL/GenBank/DDBJ databases">
        <title>Peptidophaga gingivicola gen. nov., sp. nov., isolated from human subgingival plaque.</title>
        <authorList>
            <person name="Beall C.J."/>
            <person name="Mokrzan E.M."/>
            <person name="Griffen A.L."/>
            <person name="Leys E.J."/>
        </authorList>
    </citation>
    <scope>NUCLEOTIDE SEQUENCE [LARGE SCALE GENOMIC DNA]</scope>
    <source>
        <strain evidence="2 3">BA112</strain>
    </source>
</reference>
<sequence length="177" mass="18742">MKKFLAISAALGLLAACGSTPDQDSKSSSANGSTNTDVAKPCVGSISWNSGSTPPPYSSRWTLVLSANGAKASFSHGPSYGAKPTFEAKEFSVDARKSEALCKVIRDIPSEWEPKVGGPVMEWKVTGASGGATNDYFGPAYKAALEIIGSQRLDEAKSKFSQWADEYKKSREASPHT</sequence>
<dbReference type="AlphaFoldDB" id="A0A179B6Q3"/>
<dbReference type="EMBL" id="LVZK01000001">
    <property type="protein sequence ID" value="OAP86714.1"/>
    <property type="molecule type" value="Genomic_DNA"/>
</dbReference>
<dbReference type="RefSeq" id="WP_064231404.1">
    <property type="nucleotide sequence ID" value="NZ_LVZK01000001.1"/>
</dbReference>
<feature type="chain" id="PRO_5039207668" evidence="1">
    <location>
        <begin position="16"/>
        <end position="177"/>
    </location>
</feature>
<protein>
    <submittedName>
        <fullName evidence="2">Uncharacterized protein</fullName>
    </submittedName>
</protein>